<keyword evidence="5" id="KW-1133">Transmembrane helix</keyword>
<dbReference type="Pfam" id="PF17736">
    <property type="entry name" value="Ig_C17orf99"/>
    <property type="match status" value="1"/>
</dbReference>
<feature type="domain" description="Ig-like" evidence="7">
    <location>
        <begin position="305"/>
        <end position="401"/>
    </location>
</feature>
<dbReference type="SMART" id="SM00409">
    <property type="entry name" value="IG"/>
    <property type="match status" value="3"/>
</dbReference>
<sequence length="520" mass="58512">MPPFSSLLLLGLCCCSRQSTPFLLDHPRLYGPSEAVVKHVVEFQCEIPNPNNQSILLRLFKTGDREKVLGDSTLLNGDQVGYFPRLITQSDEGDLECEASVQNDSQILPTASPSLHLKVIEPVKGAEVVYSGPNELFEGRNLELNCTVKAGNHLSFEWRRNGQLVSPSLFHRIKDGRLLIYRATSKDSGAYRCEVTNRFNETKDFSSNSSEVVITVKDVVSEASILVSVLKEEDQNYSAVISCQTDRGHLPITFSLYRTTGLISNVTAVQRHATFKVPLVLERHMGWLQCQANNGDQTTHSRWLPLIVEKVGGPVSIQSQYDMAENYAVIGLRFYCKAAKGTHPRFQWFLNQTLLSNKGSFYYVFDQLPEQSILLLSVGRSSAGTYHCEVSDSFDNTTAISSRRHHVDKQVLNRLPVFVVAIVFGCFTLVILLVSFCCLYGALFRPRQFGDKLQSGLVLDHLVPALGDEMEQSINSEDPDEMNTPRDYEFYQESEASLDEWSDIQEERETLEDEEVQESI</sequence>
<protein>
    <recommendedName>
        <fullName evidence="7">Ig-like domain-containing protein</fullName>
    </recommendedName>
</protein>
<dbReference type="GO" id="GO:0009897">
    <property type="term" value="C:external side of plasma membrane"/>
    <property type="evidence" value="ECO:0007669"/>
    <property type="project" value="TreeGrafter"/>
</dbReference>
<keyword evidence="2" id="KW-1015">Disulfide bond</keyword>
<dbReference type="PANTHER" id="PTHR11481:SF60">
    <property type="entry name" value="IG-LIKE DOMAIN-CONTAINING PROTEIN"/>
    <property type="match status" value="1"/>
</dbReference>
<keyword evidence="3" id="KW-0325">Glycoprotein</keyword>
<evidence type="ECO:0000256" key="6">
    <source>
        <dbReference type="SAM" id="SignalP"/>
    </source>
</evidence>
<feature type="region of interest" description="Disordered" evidence="4">
    <location>
        <begin position="494"/>
        <end position="520"/>
    </location>
</feature>
<evidence type="ECO:0000256" key="1">
    <source>
        <dbReference type="ARBA" id="ARBA00022729"/>
    </source>
</evidence>
<dbReference type="CDD" id="cd00096">
    <property type="entry name" value="Ig"/>
    <property type="match status" value="2"/>
</dbReference>
<dbReference type="InterPro" id="IPR013783">
    <property type="entry name" value="Ig-like_fold"/>
</dbReference>
<accession>A0A1A7WDQ1</accession>
<dbReference type="Gene3D" id="2.60.40.10">
    <property type="entry name" value="Immunoglobulins"/>
    <property type="match status" value="2"/>
</dbReference>
<keyword evidence="1 6" id="KW-0732">Signal</keyword>
<evidence type="ECO:0000313" key="8">
    <source>
        <dbReference type="EMBL" id="SBP03938.1"/>
    </source>
</evidence>
<dbReference type="SUPFAM" id="SSF48726">
    <property type="entry name" value="Immunoglobulin"/>
    <property type="match status" value="2"/>
</dbReference>
<dbReference type="EMBL" id="HADW01002538">
    <property type="protein sequence ID" value="SBP03938.1"/>
    <property type="molecule type" value="Transcribed_RNA"/>
</dbReference>
<evidence type="ECO:0000256" key="2">
    <source>
        <dbReference type="ARBA" id="ARBA00023157"/>
    </source>
</evidence>
<dbReference type="InterPro" id="IPR040878">
    <property type="entry name" value="IL-40-like_Ig"/>
</dbReference>
<dbReference type="GO" id="GO:0006955">
    <property type="term" value="P:immune response"/>
    <property type="evidence" value="ECO:0007669"/>
    <property type="project" value="TreeGrafter"/>
</dbReference>
<dbReference type="InterPro" id="IPR036179">
    <property type="entry name" value="Ig-like_dom_sf"/>
</dbReference>
<dbReference type="InterPro" id="IPR050488">
    <property type="entry name" value="Ig_Fc_receptor"/>
</dbReference>
<feature type="chain" id="PRO_5008362215" description="Ig-like domain-containing protein" evidence="6">
    <location>
        <begin position="22"/>
        <end position="520"/>
    </location>
</feature>
<dbReference type="PANTHER" id="PTHR11481">
    <property type="entry name" value="IMMUNOGLOBULIN FC RECEPTOR"/>
    <property type="match status" value="1"/>
</dbReference>
<dbReference type="InterPro" id="IPR007110">
    <property type="entry name" value="Ig-like_dom"/>
</dbReference>
<dbReference type="GO" id="GO:0004888">
    <property type="term" value="F:transmembrane signaling receptor activity"/>
    <property type="evidence" value="ECO:0007669"/>
    <property type="project" value="TreeGrafter"/>
</dbReference>
<proteinExistence type="predicted"/>
<dbReference type="InterPro" id="IPR003599">
    <property type="entry name" value="Ig_sub"/>
</dbReference>
<feature type="domain" description="Ig-like" evidence="7">
    <location>
        <begin position="113"/>
        <end position="215"/>
    </location>
</feature>
<organism evidence="8">
    <name type="scientific">Iconisemion striatum</name>
    <dbReference type="NCBI Taxonomy" id="60296"/>
    <lineage>
        <taxon>Eukaryota</taxon>
        <taxon>Metazoa</taxon>
        <taxon>Chordata</taxon>
        <taxon>Craniata</taxon>
        <taxon>Vertebrata</taxon>
        <taxon>Euteleostomi</taxon>
        <taxon>Actinopterygii</taxon>
        <taxon>Neopterygii</taxon>
        <taxon>Teleostei</taxon>
        <taxon>Neoteleostei</taxon>
        <taxon>Acanthomorphata</taxon>
        <taxon>Ovalentaria</taxon>
        <taxon>Atherinomorphae</taxon>
        <taxon>Cyprinodontiformes</taxon>
        <taxon>Nothobranchiidae</taxon>
        <taxon>Iconisemion</taxon>
    </lineage>
</organism>
<reference evidence="8" key="1">
    <citation type="submission" date="2016-05" db="EMBL/GenBank/DDBJ databases">
        <authorList>
            <person name="Lavstsen T."/>
            <person name="Jespersen J.S."/>
        </authorList>
    </citation>
    <scope>NUCLEOTIDE SEQUENCE</scope>
    <source>
        <tissue evidence="8">Brain</tissue>
    </source>
</reference>
<feature type="signal peptide" evidence="6">
    <location>
        <begin position="1"/>
        <end position="21"/>
    </location>
</feature>
<keyword evidence="5" id="KW-0812">Transmembrane</keyword>
<dbReference type="GO" id="GO:0007166">
    <property type="term" value="P:cell surface receptor signaling pathway"/>
    <property type="evidence" value="ECO:0007669"/>
    <property type="project" value="TreeGrafter"/>
</dbReference>
<evidence type="ECO:0000259" key="7">
    <source>
        <dbReference type="PROSITE" id="PS50835"/>
    </source>
</evidence>
<feature type="transmembrane region" description="Helical" evidence="5">
    <location>
        <begin position="417"/>
        <end position="443"/>
    </location>
</feature>
<name>A0A1A7WDQ1_9TELE</name>
<gene>
    <name evidence="8" type="primary">Nfu_g_1_015771</name>
</gene>
<keyword evidence="5" id="KW-0472">Membrane</keyword>
<evidence type="ECO:0000256" key="5">
    <source>
        <dbReference type="SAM" id="Phobius"/>
    </source>
</evidence>
<dbReference type="SMART" id="SM00408">
    <property type="entry name" value="IGc2"/>
    <property type="match status" value="2"/>
</dbReference>
<dbReference type="Pfam" id="PF13927">
    <property type="entry name" value="Ig_3"/>
    <property type="match status" value="1"/>
</dbReference>
<dbReference type="InterPro" id="IPR003598">
    <property type="entry name" value="Ig_sub2"/>
</dbReference>
<dbReference type="PROSITE" id="PS50835">
    <property type="entry name" value="IG_LIKE"/>
    <property type="match status" value="2"/>
</dbReference>
<evidence type="ECO:0000256" key="3">
    <source>
        <dbReference type="ARBA" id="ARBA00023180"/>
    </source>
</evidence>
<reference evidence="8" key="2">
    <citation type="submission" date="2016-06" db="EMBL/GenBank/DDBJ databases">
        <title>The genome of a short-lived fish provides insights into sex chromosome evolution and the genetic control of aging.</title>
        <authorList>
            <person name="Reichwald K."/>
            <person name="Felder M."/>
            <person name="Petzold A."/>
            <person name="Koch P."/>
            <person name="Groth M."/>
            <person name="Platzer M."/>
        </authorList>
    </citation>
    <scope>NUCLEOTIDE SEQUENCE</scope>
    <source>
        <tissue evidence="8">Brain</tissue>
    </source>
</reference>
<evidence type="ECO:0000256" key="4">
    <source>
        <dbReference type="SAM" id="MobiDB-lite"/>
    </source>
</evidence>
<dbReference type="AlphaFoldDB" id="A0A1A7WDQ1"/>